<dbReference type="Proteomes" id="UP000695562">
    <property type="component" value="Unassembled WGS sequence"/>
</dbReference>
<gene>
    <name evidence="1" type="ORF">CYY_003902</name>
</gene>
<comment type="caution">
    <text evidence="1">The sequence shown here is derived from an EMBL/GenBank/DDBJ whole genome shotgun (WGS) entry which is preliminary data.</text>
</comment>
<accession>A0A8J4PZ11</accession>
<dbReference type="EMBL" id="AJWJ01000129">
    <property type="protein sequence ID" value="KAF2074799.1"/>
    <property type="molecule type" value="Genomic_DNA"/>
</dbReference>
<organism evidence="1 2">
    <name type="scientific">Polysphondylium violaceum</name>
    <dbReference type="NCBI Taxonomy" id="133409"/>
    <lineage>
        <taxon>Eukaryota</taxon>
        <taxon>Amoebozoa</taxon>
        <taxon>Evosea</taxon>
        <taxon>Eumycetozoa</taxon>
        <taxon>Dictyostelia</taxon>
        <taxon>Dictyosteliales</taxon>
        <taxon>Dictyosteliaceae</taxon>
        <taxon>Polysphondylium</taxon>
    </lineage>
</organism>
<reference evidence="1" key="1">
    <citation type="submission" date="2020-01" db="EMBL/GenBank/DDBJ databases">
        <title>Development of genomics and gene disruption for Polysphondylium violaceum indicates a role for the polyketide synthase stlB in stalk morphogenesis.</title>
        <authorList>
            <person name="Narita B."/>
            <person name="Kawabe Y."/>
            <person name="Kin K."/>
            <person name="Saito T."/>
            <person name="Gibbs R."/>
            <person name="Kuspa A."/>
            <person name="Muzny D."/>
            <person name="Queller D."/>
            <person name="Richards S."/>
            <person name="Strassman J."/>
            <person name="Sucgang R."/>
            <person name="Worley K."/>
            <person name="Schaap P."/>
        </authorList>
    </citation>
    <scope>NUCLEOTIDE SEQUENCE</scope>
    <source>
        <strain evidence="1">QSvi11</strain>
    </source>
</reference>
<name>A0A8J4PZ11_9MYCE</name>
<dbReference type="AlphaFoldDB" id="A0A8J4PZ11"/>
<protein>
    <submittedName>
        <fullName evidence="1">Uncharacterized protein</fullName>
    </submittedName>
</protein>
<keyword evidence="2" id="KW-1185">Reference proteome</keyword>
<evidence type="ECO:0000313" key="1">
    <source>
        <dbReference type="EMBL" id="KAF2074799.1"/>
    </source>
</evidence>
<proteinExistence type="predicted"/>
<sequence>MISNYIQKKILCYLWNDLKKDEDLLTGNLYIVKRELKRKRLALNLVCKYWFKVVSEMFFVELEITTNKPVYSSLLSLYQMIGKKIENPFNLTMFSSKLSFTYNFFLIDNHTNKPIDHFINGEKINQVMDEARTQFYGSYYSNLKRLNVSIYGFDDSLVQQGLIEISQHSPQLEYFRFSCTFNFLFDISQETLDALEKLQITYLHLRFSINPLESPKRIERLKQVLGIISPRVTTLSISMRKTKQHIQIVNEIMPCYYGRVLDRLEINSPTTEMGSHQPVDIDQDSEFFVILRSLCLSDFEISFLPDDLKLSLRQKNNIPDDKRTDEYISVIHIFAPVIYSPFIQKLFIMSETLHQKKQVYVMQDIINHSLHSLTFMGPMDIDVITHYIIANNADVKHIGIARGTVLNESFCEALSNNTKILSLSLEPTVLIKENDQFTKAIIKNTTLEYVVLAHEQSKVKIINSNSLISKFIIKNDGVNIILKKKRPYEDVQSRPIYKKILGLFSK</sequence>
<evidence type="ECO:0000313" key="2">
    <source>
        <dbReference type="Proteomes" id="UP000695562"/>
    </source>
</evidence>